<dbReference type="EMBL" id="JAVKGS010000001">
    <property type="protein sequence ID" value="MDR5690923.1"/>
    <property type="molecule type" value="Genomic_DNA"/>
</dbReference>
<gene>
    <name evidence="2" type="ORF">RH861_02480</name>
</gene>
<accession>A0ABU1FGP2</accession>
<feature type="region of interest" description="Disordered" evidence="1">
    <location>
        <begin position="135"/>
        <end position="158"/>
    </location>
</feature>
<evidence type="ECO:0000313" key="2">
    <source>
        <dbReference type="EMBL" id="MDR5690923.1"/>
    </source>
</evidence>
<organism evidence="2 3">
    <name type="scientific">Agromyces indicus</name>
    <dbReference type="NCBI Taxonomy" id="758919"/>
    <lineage>
        <taxon>Bacteria</taxon>
        <taxon>Bacillati</taxon>
        <taxon>Actinomycetota</taxon>
        <taxon>Actinomycetes</taxon>
        <taxon>Micrococcales</taxon>
        <taxon>Microbacteriaceae</taxon>
        <taxon>Agromyces</taxon>
    </lineage>
</organism>
<evidence type="ECO:0000256" key="1">
    <source>
        <dbReference type="SAM" id="MobiDB-lite"/>
    </source>
</evidence>
<feature type="compositionally biased region" description="Basic and acidic residues" evidence="1">
    <location>
        <begin position="50"/>
        <end position="66"/>
    </location>
</feature>
<reference evidence="3" key="1">
    <citation type="submission" date="2023-07" db="EMBL/GenBank/DDBJ databases">
        <title>Description of three actinobacteria isolated from air of manufacturing shop in a pharmaceutical factory.</title>
        <authorList>
            <person name="Zhang D.-F."/>
        </authorList>
    </citation>
    <scope>NUCLEOTIDE SEQUENCE [LARGE SCALE GENOMIC DNA]</scope>
    <source>
        <strain evidence="3">CCTCC AB 2011122</strain>
    </source>
</reference>
<proteinExistence type="predicted"/>
<feature type="compositionally biased region" description="Polar residues" evidence="1">
    <location>
        <begin position="104"/>
        <end position="117"/>
    </location>
</feature>
<comment type="caution">
    <text evidence="2">The sequence shown here is derived from an EMBL/GenBank/DDBJ whole genome shotgun (WGS) entry which is preliminary data.</text>
</comment>
<dbReference type="Proteomes" id="UP001260072">
    <property type="component" value="Unassembled WGS sequence"/>
</dbReference>
<sequence>MTKTTTDREARRAAKRAVKEARKAGKETSKLASSLPEPAKSKVKAAAKAEQARIDDAKRATSDRPHAAKRVARRSSARLERVSVRYGTAGGRASSKDASKKGSRSGTIKQQRAQVKQPSRMAVFSAFRTALAGLTTPTDQKQARKTAKTRVRRMKRAA</sequence>
<feature type="compositionally biased region" description="Basic residues" evidence="1">
    <location>
        <begin position="67"/>
        <end position="76"/>
    </location>
</feature>
<evidence type="ECO:0000313" key="3">
    <source>
        <dbReference type="Proteomes" id="UP001260072"/>
    </source>
</evidence>
<feature type="compositionally biased region" description="Basic and acidic residues" evidence="1">
    <location>
        <begin position="1"/>
        <end position="29"/>
    </location>
</feature>
<protein>
    <submittedName>
        <fullName evidence="2">Uncharacterized protein</fullName>
    </submittedName>
</protein>
<feature type="region of interest" description="Disordered" evidence="1">
    <location>
        <begin position="1"/>
        <end position="120"/>
    </location>
</feature>
<keyword evidence="3" id="KW-1185">Reference proteome</keyword>
<dbReference type="RefSeq" id="WP_310519603.1">
    <property type="nucleotide sequence ID" value="NZ_BAABBS010000004.1"/>
</dbReference>
<feature type="compositionally biased region" description="Basic residues" evidence="1">
    <location>
        <begin position="143"/>
        <end position="158"/>
    </location>
</feature>
<name>A0ABU1FGP2_9MICO</name>